<comment type="caution">
    <text evidence="1">The sequence shown here is derived from an EMBL/GenBank/DDBJ whole genome shotgun (WGS) entry which is preliminary data.</text>
</comment>
<evidence type="ECO:0000313" key="2">
    <source>
        <dbReference type="Proteomes" id="UP000789702"/>
    </source>
</evidence>
<dbReference type="EMBL" id="CAJVPU010001437">
    <property type="protein sequence ID" value="CAG8480583.1"/>
    <property type="molecule type" value="Genomic_DNA"/>
</dbReference>
<keyword evidence="2" id="KW-1185">Reference proteome</keyword>
<protein>
    <submittedName>
        <fullName evidence="1">3991_t:CDS:1</fullName>
    </submittedName>
</protein>
<gene>
    <name evidence="1" type="ORF">DHETER_LOCUS2110</name>
</gene>
<sequence length="39" mass="4539">MLLALQFNCTFLKLIKAFLDGAHIYSNCTIPKLQLWKLK</sequence>
<accession>A0ACA9KLI7</accession>
<name>A0ACA9KLI7_9GLOM</name>
<dbReference type="Proteomes" id="UP000789702">
    <property type="component" value="Unassembled WGS sequence"/>
</dbReference>
<evidence type="ECO:0000313" key="1">
    <source>
        <dbReference type="EMBL" id="CAG8480583.1"/>
    </source>
</evidence>
<organism evidence="1 2">
    <name type="scientific">Dentiscutata heterogama</name>
    <dbReference type="NCBI Taxonomy" id="1316150"/>
    <lineage>
        <taxon>Eukaryota</taxon>
        <taxon>Fungi</taxon>
        <taxon>Fungi incertae sedis</taxon>
        <taxon>Mucoromycota</taxon>
        <taxon>Glomeromycotina</taxon>
        <taxon>Glomeromycetes</taxon>
        <taxon>Diversisporales</taxon>
        <taxon>Gigasporaceae</taxon>
        <taxon>Dentiscutata</taxon>
    </lineage>
</organism>
<proteinExistence type="predicted"/>
<reference evidence="1" key="1">
    <citation type="submission" date="2021-06" db="EMBL/GenBank/DDBJ databases">
        <authorList>
            <person name="Kallberg Y."/>
            <person name="Tangrot J."/>
            <person name="Rosling A."/>
        </authorList>
    </citation>
    <scope>NUCLEOTIDE SEQUENCE</scope>
    <source>
        <strain evidence="1">IL203A</strain>
    </source>
</reference>